<dbReference type="EMBL" id="JAPDFW010000011">
    <property type="protein sequence ID" value="KAJ5080458.1"/>
    <property type="molecule type" value="Genomic_DNA"/>
</dbReference>
<dbReference type="PANTHER" id="PTHR11225:SF4">
    <property type="entry name" value="NUCLEAR PORE COMPLEX PROTEIN NUP93"/>
    <property type="match status" value="1"/>
</dbReference>
<keyword evidence="3 4" id="KW-0539">Nucleus</keyword>
<protein>
    <recommendedName>
        <fullName evidence="4">Nuclear pore protein</fullName>
    </recommendedName>
</protein>
<accession>A0A9Q0RI40</accession>
<dbReference type="GO" id="GO:0006606">
    <property type="term" value="P:protein import into nucleus"/>
    <property type="evidence" value="ECO:0007669"/>
    <property type="project" value="TreeGrafter"/>
</dbReference>
<keyword evidence="4" id="KW-0811">Translocation</keyword>
<comment type="similarity">
    <text evidence="2 4">Belongs to the nucleoporin interacting component (NIC) family.</text>
</comment>
<evidence type="ECO:0000256" key="4">
    <source>
        <dbReference type="RuleBase" id="RU364035"/>
    </source>
</evidence>
<dbReference type="GO" id="GO:0016973">
    <property type="term" value="P:poly(A)+ mRNA export from nucleus"/>
    <property type="evidence" value="ECO:0007669"/>
    <property type="project" value="TreeGrafter"/>
</dbReference>
<keyword evidence="4" id="KW-0653">Protein transport</keyword>
<dbReference type="OrthoDB" id="1918363at2759"/>
<evidence type="ECO:0000256" key="2">
    <source>
        <dbReference type="ARBA" id="ARBA00010186"/>
    </source>
</evidence>
<evidence type="ECO:0000313" key="6">
    <source>
        <dbReference type="Proteomes" id="UP001149090"/>
    </source>
</evidence>
<evidence type="ECO:0000256" key="1">
    <source>
        <dbReference type="ARBA" id="ARBA00004259"/>
    </source>
</evidence>
<dbReference type="Pfam" id="PF04097">
    <property type="entry name" value="Nic96"/>
    <property type="match status" value="1"/>
</dbReference>
<comment type="subcellular location">
    <subcellularLocation>
        <location evidence="1">Nucleus envelope</location>
    </subcellularLocation>
    <subcellularLocation>
        <location evidence="4">Nucleus</location>
        <location evidence="4">Nuclear pore complex</location>
    </subcellularLocation>
</comment>
<name>A0A9Q0RI40_ANAIG</name>
<organism evidence="5 6">
    <name type="scientific">Anaeramoeba ignava</name>
    <name type="common">Anaerobic marine amoeba</name>
    <dbReference type="NCBI Taxonomy" id="1746090"/>
    <lineage>
        <taxon>Eukaryota</taxon>
        <taxon>Metamonada</taxon>
        <taxon>Anaeramoebidae</taxon>
        <taxon>Anaeramoeba</taxon>
    </lineage>
</organism>
<keyword evidence="4" id="KW-0813">Transport</keyword>
<evidence type="ECO:0000313" key="5">
    <source>
        <dbReference type="EMBL" id="KAJ5080458.1"/>
    </source>
</evidence>
<dbReference type="PANTHER" id="PTHR11225">
    <property type="entry name" value="NUCLEAR PORE COMPLEX PROTEIN NUP93 NUCLEOPORIN NUP93 DEAD EYE PROTEIN"/>
    <property type="match status" value="1"/>
</dbReference>
<evidence type="ECO:0000256" key="3">
    <source>
        <dbReference type="ARBA" id="ARBA00023242"/>
    </source>
</evidence>
<dbReference type="AlphaFoldDB" id="A0A9Q0RI40"/>
<comment type="caution">
    <text evidence="5">The sequence shown here is derived from an EMBL/GenBank/DDBJ whole genome shotgun (WGS) entry which is preliminary data.</text>
</comment>
<gene>
    <name evidence="5" type="ORF">M0811_03943</name>
</gene>
<dbReference type="OMA" id="FIQDLIW"/>
<keyword evidence="4" id="KW-0906">Nuclear pore complex</keyword>
<dbReference type="Proteomes" id="UP001149090">
    <property type="component" value="Unassembled WGS sequence"/>
</dbReference>
<dbReference type="InterPro" id="IPR007231">
    <property type="entry name" value="Nucleoporin_int_Nup93/Nic96"/>
</dbReference>
<proteinExistence type="inferred from homology"/>
<sequence length="903" mass="106133">MDFGNLLNQAEKLNLGINQTVPFVDRFINQTHHQSVEIEKKNQRVHFEEQTLTQKAIKAKAYGLLPEEFDQERMNRKLQYLQQRSAQNGRNETNSSFTFEEYLNFLHLDLIFSVNQDVKKETTNLVKNRLSQKSQNEWNEIISSNLDPMIINHLSNTLNQNQSFDNEQTNFQENSKTFIDSPIYLETEQLNTSNNTQKKNTNKLKLSSQMIEYSQVVEKMNEIEKGKEKTAKKIDIVQMMIKATQNSSFKMKKKSKQMNTSREIEDIWKMCDFLISNGLILSDSKDPKNPKEKSKNNLEKLAQISRLYLEQQYIQYLVSLSSNVPYYSNITDNDSQIPFEMMLKIFCHKKLFNHEDNQWDSSLSDIIDDFPLWPQIYLCLRTGNYSSINRIINSLSQTTKEIEKIGQLLTNISNEHKNQNSLPKYKNLSKSNDPYKQAIYNILCGTEVYKISILNNIEDWIWYKLFILHQQEKSGRARISLSQIQETIQELGESHFINEGGSPFKYFRILILTLQFEYAIAYLYSKFQYETEAIHFAIALNYYNLILTKSEKKSTQKHTLSTPGNLTFSKKFGSAKKFMSFITPNKNKTPKSQFSQSKSIEIIDENVLLKMDSMIYYYIQKFPSENLKQALNYLILIQDPNLRQRGLNEILQQVANMEQIFGSFSFSEQNLESSFQEFDFKSNILHDMFLINEESIMKIMENCAFNLENQGKIIESIILFHRARNYHRVVEMLIKYLSLELSGKKPEKLDSIFLFARIIDSYYNIQNPKDKKFQIDEKMKKSFKLLLNLVDFFEFYFNGEYGKALQLLEDLQFIPTHLNQLTYLLQEITGYHESIFSCLPEVLLTLMTIIYKMFLFFQEAGEIKMVQSLREKAKCLPIFAIRIPIKIPNEILTDLNRMNVLMK</sequence>
<keyword evidence="6" id="KW-1185">Reference proteome</keyword>
<reference evidence="5" key="1">
    <citation type="submission" date="2022-10" db="EMBL/GenBank/DDBJ databases">
        <title>Novel sulphate-reducing endosymbionts in the free-living metamonad Anaeramoeba.</title>
        <authorList>
            <person name="Jerlstrom-Hultqvist J."/>
            <person name="Cepicka I."/>
            <person name="Gallot-Lavallee L."/>
            <person name="Salas-Leiva D."/>
            <person name="Curtis B.A."/>
            <person name="Zahonova K."/>
            <person name="Pipaliya S."/>
            <person name="Dacks J."/>
            <person name="Roger A.J."/>
        </authorList>
    </citation>
    <scope>NUCLEOTIDE SEQUENCE</scope>
    <source>
        <strain evidence="5">BMAN</strain>
    </source>
</reference>
<keyword evidence="4" id="KW-0509">mRNA transport</keyword>
<keyword evidence="4" id="KW-0472">Membrane</keyword>
<dbReference type="GO" id="GO:0017056">
    <property type="term" value="F:structural constituent of nuclear pore"/>
    <property type="evidence" value="ECO:0007669"/>
    <property type="project" value="InterPro"/>
</dbReference>
<dbReference type="GO" id="GO:0005643">
    <property type="term" value="C:nuclear pore"/>
    <property type="evidence" value="ECO:0007669"/>
    <property type="project" value="UniProtKB-SubCell"/>
</dbReference>